<evidence type="ECO:0000313" key="4">
    <source>
        <dbReference type="EMBL" id="SHH28066.1"/>
    </source>
</evidence>
<feature type="coiled-coil region" evidence="1">
    <location>
        <begin position="31"/>
        <end position="58"/>
    </location>
</feature>
<keyword evidence="2" id="KW-1133">Transmembrane helix</keyword>
<gene>
    <name evidence="4" type="ORF">SAMN05216361_4179</name>
</gene>
<evidence type="ECO:0000313" key="5">
    <source>
        <dbReference type="Proteomes" id="UP000184520"/>
    </source>
</evidence>
<organism evidence="4 5">
    <name type="scientific">Marisediminitalea aggregata</name>
    <dbReference type="NCBI Taxonomy" id="634436"/>
    <lineage>
        <taxon>Bacteria</taxon>
        <taxon>Pseudomonadati</taxon>
        <taxon>Pseudomonadota</taxon>
        <taxon>Gammaproteobacteria</taxon>
        <taxon>Alteromonadales</taxon>
        <taxon>Alteromonadaceae</taxon>
        <taxon>Marisediminitalea</taxon>
    </lineage>
</organism>
<keyword evidence="1" id="KW-0175">Coiled coil</keyword>
<evidence type="ECO:0000256" key="1">
    <source>
        <dbReference type="SAM" id="Coils"/>
    </source>
</evidence>
<keyword evidence="5" id="KW-1185">Reference proteome</keyword>
<evidence type="ECO:0000256" key="2">
    <source>
        <dbReference type="SAM" id="Phobius"/>
    </source>
</evidence>
<evidence type="ECO:0000259" key="3">
    <source>
        <dbReference type="SMART" id="SM01358"/>
    </source>
</evidence>
<dbReference type="RefSeq" id="WP_073325118.1">
    <property type="nucleotide sequence ID" value="NZ_FQWD01000008.1"/>
</dbReference>
<keyword evidence="2" id="KW-0472">Membrane</keyword>
<dbReference type="AlphaFoldDB" id="A0A1M5RPD6"/>
<sequence length="352" mass="40687">MKWDSIKFRLLFMTAVCVLGMTLLVVSQHYFNRALLALSEQREELQELKQDLLQLRRHEKDFLLRKNPDYLTQFRVQHTQFVSALNGLDDIVKSYQLPSSLVGEIAESTQAYTEQLFKLVTLMKQVGLTPNEGLNKTLYRHAENLFIQGQRYEPQLQAELSRLQFLVVDYQHTLRAESLTELTQLSQAITRSNQLLQEDQQLVNEYINTLGQWVALRQQIGLQASQGLRGQFREQAHNVEAALQRLDDALLPVIEAQKQRATLFGSGIAIVTSVALILLLVKSFATFHRAFANFMLFFYRCKRQYQHIDSRKLGFSEFRSLAELANEMVESRRQIERRLAKAEQHASTSPPD</sequence>
<dbReference type="InterPro" id="IPR032255">
    <property type="entry name" value="HBM"/>
</dbReference>
<protein>
    <recommendedName>
        <fullName evidence="3">HBM domain-containing protein</fullName>
    </recommendedName>
</protein>
<dbReference type="OrthoDB" id="8724845at2"/>
<dbReference type="STRING" id="634436.SAMN05216361_4179"/>
<dbReference type="Proteomes" id="UP000184520">
    <property type="component" value="Unassembled WGS sequence"/>
</dbReference>
<dbReference type="EMBL" id="FQWD01000008">
    <property type="protein sequence ID" value="SHH28066.1"/>
    <property type="molecule type" value="Genomic_DNA"/>
</dbReference>
<accession>A0A1M5RPD6</accession>
<name>A0A1M5RPD6_9ALTE</name>
<proteinExistence type="predicted"/>
<reference evidence="5" key="1">
    <citation type="submission" date="2016-11" db="EMBL/GenBank/DDBJ databases">
        <authorList>
            <person name="Varghese N."/>
            <person name="Submissions S."/>
        </authorList>
    </citation>
    <scope>NUCLEOTIDE SEQUENCE [LARGE SCALE GENOMIC DNA]</scope>
    <source>
        <strain evidence="5">CGMCC 1.8995</strain>
    </source>
</reference>
<feature type="transmembrane region" description="Helical" evidence="2">
    <location>
        <begin position="261"/>
        <end position="281"/>
    </location>
</feature>
<keyword evidence="2" id="KW-0812">Transmembrane</keyword>
<feature type="domain" description="HBM" evidence="3">
    <location>
        <begin position="28"/>
        <end position="259"/>
    </location>
</feature>
<dbReference type="SMART" id="SM01358">
    <property type="entry name" value="HBM"/>
    <property type="match status" value="1"/>
</dbReference>